<dbReference type="VEuPathDB" id="FungiDB:MELLADRAFT_93878"/>
<dbReference type="InParanoid" id="F4S5L2"/>
<proteinExistence type="predicted"/>
<feature type="compositionally biased region" description="Basic and acidic residues" evidence="1">
    <location>
        <begin position="35"/>
        <end position="47"/>
    </location>
</feature>
<dbReference type="HOGENOM" id="CLU_1200060_0_0_1"/>
<gene>
    <name evidence="2" type="ORF">MELLADRAFT_93878</name>
</gene>
<dbReference type="RefSeq" id="XP_007416645.1">
    <property type="nucleotide sequence ID" value="XM_007416583.1"/>
</dbReference>
<accession>F4S5L2</accession>
<evidence type="ECO:0000256" key="1">
    <source>
        <dbReference type="SAM" id="MobiDB-lite"/>
    </source>
</evidence>
<evidence type="ECO:0000313" key="3">
    <source>
        <dbReference type="Proteomes" id="UP000001072"/>
    </source>
</evidence>
<sequence length="231" mass="25800">MANITLIDPTITSPTTQPRTISQSRAKSSRRPPKHRPEDMCRGRDGQTAEGHTVRKNAGCAIDACSKCCVAFLPQGIFCGKHESMAKTKAKKLNNQAAQPVLSQLPLTNNDTTPSGAGTNATARLTQAVRSFYRELSSPEYAKFRSISIQKQAEERLLQDRMNIARKNVSMFVWSSLDKDHTSKCSFWRVPAPQWPLLALQESEVFTALVKNQLGEDWNGTFQVWNKNNYG</sequence>
<dbReference type="Proteomes" id="UP000001072">
    <property type="component" value="Unassembled WGS sequence"/>
</dbReference>
<dbReference type="OrthoDB" id="2516481at2759"/>
<dbReference type="AlphaFoldDB" id="F4S5L2"/>
<name>F4S5L2_MELLP</name>
<dbReference type="GeneID" id="18936719"/>
<dbReference type="EMBL" id="GL883151">
    <property type="protein sequence ID" value="EGG00047.1"/>
    <property type="molecule type" value="Genomic_DNA"/>
</dbReference>
<keyword evidence="3" id="KW-1185">Reference proteome</keyword>
<protein>
    <submittedName>
        <fullName evidence="2">Uncharacterized protein</fullName>
    </submittedName>
</protein>
<feature type="region of interest" description="Disordered" evidence="1">
    <location>
        <begin position="1"/>
        <end position="52"/>
    </location>
</feature>
<feature type="compositionally biased region" description="Polar residues" evidence="1">
    <location>
        <begin position="10"/>
        <end position="26"/>
    </location>
</feature>
<reference evidence="3" key="1">
    <citation type="journal article" date="2011" name="Proc. Natl. Acad. Sci. U.S.A.">
        <title>Obligate biotrophy features unraveled by the genomic analysis of rust fungi.</title>
        <authorList>
            <person name="Duplessis S."/>
            <person name="Cuomo C.A."/>
            <person name="Lin Y.-C."/>
            <person name="Aerts A."/>
            <person name="Tisserant E."/>
            <person name="Veneault-Fourrey C."/>
            <person name="Joly D.L."/>
            <person name="Hacquard S."/>
            <person name="Amselem J."/>
            <person name="Cantarel B.L."/>
            <person name="Chiu R."/>
            <person name="Coutinho P.M."/>
            <person name="Feau N."/>
            <person name="Field M."/>
            <person name="Frey P."/>
            <person name="Gelhaye E."/>
            <person name="Goldberg J."/>
            <person name="Grabherr M.G."/>
            <person name="Kodira C.D."/>
            <person name="Kohler A."/>
            <person name="Kuees U."/>
            <person name="Lindquist E.A."/>
            <person name="Lucas S.M."/>
            <person name="Mago R."/>
            <person name="Mauceli E."/>
            <person name="Morin E."/>
            <person name="Murat C."/>
            <person name="Pangilinan J.L."/>
            <person name="Park R."/>
            <person name="Pearson M."/>
            <person name="Quesneville H."/>
            <person name="Rouhier N."/>
            <person name="Sakthikumar S."/>
            <person name="Salamov A.A."/>
            <person name="Schmutz J."/>
            <person name="Selles B."/>
            <person name="Shapiro H."/>
            <person name="Tanguay P."/>
            <person name="Tuskan G.A."/>
            <person name="Henrissat B."/>
            <person name="Van de Peer Y."/>
            <person name="Rouze P."/>
            <person name="Ellis J.G."/>
            <person name="Dodds P.N."/>
            <person name="Schein J.E."/>
            <person name="Zhong S."/>
            <person name="Hamelin R.C."/>
            <person name="Grigoriev I.V."/>
            <person name="Szabo L.J."/>
            <person name="Martin F."/>
        </authorList>
    </citation>
    <scope>NUCLEOTIDE SEQUENCE [LARGE SCALE GENOMIC DNA]</scope>
    <source>
        <strain evidence="3">98AG31 / pathotype 3-4-7</strain>
    </source>
</reference>
<dbReference type="KEGG" id="mlr:MELLADRAFT_93878"/>
<organism evidence="3">
    <name type="scientific">Melampsora larici-populina (strain 98AG31 / pathotype 3-4-7)</name>
    <name type="common">Poplar leaf rust fungus</name>
    <dbReference type="NCBI Taxonomy" id="747676"/>
    <lineage>
        <taxon>Eukaryota</taxon>
        <taxon>Fungi</taxon>
        <taxon>Dikarya</taxon>
        <taxon>Basidiomycota</taxon>
        <taxon>Pucciniomycotina</taxon>
        <taxon>Pucciniomycetes</taxon>
        <taxon>Pucciniales</taxon>
        <taxon>Melampsoraceae</taxon>
        <taxon>Melampsora</taxon>
    </lineage>
</organism>
<evidence type="ECO:0000313" key="2">
    <source>
        <dbReference type="EMBL" id="EGG00047.1"/>
    </source>
</evidence>